<dbReference type="InterPro" id="IPR023578">
    <property type="entry name" value="Ras_GEF_dom_sf"/>
</dbReference>
<dbReference type="GO" id="GO:0007399">
    <property type="term" value="P:nervous system development"/>
    <property type="evidence" value="ECO:0007669"/>
    <property type="project" value="UniProtKB-KW"/>
</dbReference>
<dbReference type="InterPro" id="IPR000159">
    <property type="entry name" value="RA_dom"/>
</dbReference>
<dbReference type="PROSITE" id="PS50212">
    <property type="entry name" value="RASGEF_NTER"/>
    <property type="match status" value="1"/>
</dbReference>
<dbReference type="FunFam" id="1.20.870.10:FF:000001">
    <property type="entry name" value="rap guanine nucleotide exchange factor 2 isoform X2"/>
    <property type="match status" value="1"/>
</dbReference>
<keyword evidence="11" id="KW-0597">Phosphoprotein</keyword>
<dbReference type="SUPFAM" id="SSF54236">
    <property type="entry name" value="Ubiquitin-like"/>
    <property type="match status" value="1"/>
</dbReference>
<evidence type="ECO:0000259" key="28">
    <source>
        <dbReference type="PROSITE" id="PS50106"/>
    </source>
</evidence>
<evidence type="ECO:0000256" key="18">
    <source>
        <dbReference type="ARBA" id="ARBA00023136"/>
    </source>
</evidence>
<keyword evidence="7" id="KW-0343">GTPase activation</keyword>
<dbReference type="SUPFAM" id="SSF50156">
    <property type="entry name" value="PDZ domain-like"/>
    <property type="match status" value="1"/>
</dbReference>
<dbReference type="InterPro" id="IPR036964">
    <property type="entry name" value="RASGEF_cat_dom_sf"/>
</dbReference>
<evidence type="ECO:0000256" key="9">
    <source>
        <dbReference type="ARBA" id="ARBA00022475"/>
    </source>
</evidence>
<evidence type="ECO:0000256" key="20">
    <source>
        <dbReference type="ARBA" id="ARBA00030673"/>
    </source>
</evidence>
<dbReference type="CDD" id="cd06224">
    <property type="entry name" value="REM"/>
    <property type="match status" value="1"/>
</dbReference>
<dbReference type="Pfam" id="PF00617">
    <property type="entry name" value="RasGEF"/>
    <property type="match status" value="1"/>
</dbReference>
<dbReference type="InterPro" id="IPR014710">
    <property type="entry name" value="RmlC-like_jellyroll"/>
</dbReference>
<keyword evidence="12 24" id="KW-0344">Guanine-nucleotide releasing factor</keyword>
<dbReference type="SUPFAM" id="SSF51206">
    <property type="entry name" value="cAMP-binding domain-like"/>
    <property type="match status" value="2"/>
</dbReference>
<evidence type="ECO:0000256" key="6">
    <source>
        <dbReference type="ARBA" id="ARBA00016709"/>
    </source>
</evidence>
<organism evidence="31 32">
    <name type="scientific">Petromyzon marinus</name>
    <name type="common">Sea lamprey</name>
    <dbReference type="NCBI Taxonomy" id="7757"/>
    <lineage>
        <taxon>Eukaryota</taxon>
        <taxon>Metazoa</taxon>
        <taxon>Chordata</taxon>
        <taxon>Craniata</taxon>
        <taxon>Vertebrata</taxon>
        <taxon>Cyclostomata</taxon>
        <taxon>Hyperoartia</taxon>
        <taxon>Petromyzontiformes</taxon>
        <taxon>Petromyzontidae</taxon>
        <taxon>Petromyzon</taxon>
    </lineage>
</organism>
<evidence type="ECO:0000256" key="11">
    <source>
        <dbReference type="ARBA" id="ARBA00022553"/>
    </source>
</evidence>
<dbReference type="InterPro" id="IPR018490">
    <property type="entry name" value="cNMP-bd_dom_sf"/>
</dbReference>
<feature type="region of interest" description="Disordered" evidence="25">
    <location>
        <begin position="1082"/>
        <end position="1108"/>
    </location>
</feature>
<evidence type="ECO:0000259" key="26">
    <source>
        <dbReference type="PROSITE" id="PS50009"/>
    </source>
</evidence>
<dbReference type="SMART" id="SM00228">
    <property type="entry name" value="PDZ"/>
    <property type="match status" value="1"/>
</dbReference>
<evidence type="ECO:0000256" key="8">
    <source>
        <dbReference type="ARBA" id="ARBA00022473"/>
    </source>
</evidence>
<dbReference type="InterPro" id="IPR001895">
    <property type="entry name" value="RASGEF_cat_dom"/>
</dbReference>
<feature type="compositionally biased region" description="Basic and acidic residues" evidence="25">
    <location>
        <begin position="663"/>
        <end position="673"/>
    </location>
</feature>
<feature type="region of interest" description="Disordered" evidence="25">
    <location>
        <begin position="1221"/>
        <end position="1291"/>
    </location>
</feature>
<dbReference type="InterPro" id="IPR029071">
    <property type="entry name" value="Ubiquitin-like_domsf"/>
</dbReference>
<evidence type="ECO:0000259" key="27">
    <source>
        <dbReference type="PROSITE" id="PS50042"/>
    </source>
</evidence>
<dbReference type="Proteomes" id="UP001318040">
    <property type="component" value="Chromosome 8"/>
</dbReference>
<keyword evidence="14" id="KW-0221">Differentiation</keyword>
<feature type="region of interest" description="Disordered" evidence="25">
    <location>
        <begin position="661"/>
        <end position="681"/>
    </location>
</feature>
<feature type="domain" description="N-terminal Ras-GEF" evidence="30">
    <location>
        <begin position="421"/>
        <end position="534"/>
    </location>
</feature>
<feature type="compositionally biased region" description="Basic residues" evidence="25">
    <location>
        <begin position="1251"/>
        <end position="1264"/>
    </location>
</feature>
<evidence type="ECO:0000259" key="30">
    <source>
        <dbReference type="PROSITE" id="PS50212"/>
    </source>
</evidence>
<dbReference type="Gene3D" id="2.60.120.10">
    <property type="entry name" value="Jelly Rolls"/>
    <property type="match status" value="2"/>
</dbReference>
<dbReference type="Pfam" id="PF00788">
    <property type="entry name" value="RA"/>
    <property type="match status" value="1"/>
</dbReference>
<evidence type="ECO:0000256" key="16">
    <source>
        <dbReference type="ARBA" id="ARBA00022902"/>
    </source>
</evidence>
<evidence type="ECO:0000259" key="29">
    <source>
        <dbReference type="PROSITE" id="PS50200"/>
    </source>
</evidence>
<dbReference type="GO" id="GO:0005085">
    <property type="term" value="F:guanyl-nucleotide exchange factor activity"/>
    <property type="evidence" value="ECO:0007669"/>
    <property type="project" value="UniProtKB-KW"/>
</dbReference>
<name>A0AAJ7SU18_PETMA</name>
<dbReference type="GO" id="GO:0070161">
    <property type="term" value="C:anchoring junction"/>
    <property type="evidence" value="ECO:0007669"/>
    <property type="project" value="UniProtKB-SubCell"/>
</dbReference>
<accession>A0AAJ7SU18</accession>
<feature type="compositionally biased region" description="Low complexity" evidence="25">
    <location>
        <begin position="1272"/>
        <end position="1291"/>
    </location>
</feature>
<dbReference type="InterPro" id="IPR036034">
    <property type="entry name" value="PDZ_sf"/>
</dbReference>
<feature type="domain" description="PDZ" evidence="28">
    <location>
        <begin position="539"/>
        <end position="610"/>
    </location>
</feature>
<keyword evidence="13" id="KW-0967">Endosome</keyword>
<dbReference type="KEGG" id="pmrn:116940216"/>
<evidence type="ECO:0000256" key="10">
    <source>
        <dbReference type="ARBA" id="ARBA00022490"/>
    </source>
</evidence>
<dbReference type="PROSITE" id="PS50009">
    <property type="entry name" value="RASGEF_CAT"/>
    <property type="match status" value="1"/>
</dbReference>
<dbReference type="PROSITE" id="PS50200">
    <property type="entry name" value="RA"/>
    <property type="match status" value="1"/>
</dbReference>
<keyword evidence="10" id="KW-0963">Cytoplasm</keyword>
<dbReference type="Pfam" id="PF00618">
    <property type="entry name" value="RasGEF_N"/>
    <property type="match status" value="1"/>
</dbReference>
<keyword evidence="15" id="KW-0832">Ubl conjugation</keyword>
<evidence type="ECO:0000256" key="12">
    <source>
        <dbReference type="ARBA" id="ARBA00022658"/>
    </source>
</evidence>
<evidence type="ECO:0000256" key="3">
    <source>
        <dbReference type="ARBA" id="ARBA00004556"/>
    </source>
</evidence>
<dbReference type="CDD" id="cd06755">
    <property type="entry name" value="PDZ_RapGEF2_RapGEF6-like"/>
    <property type="match status" value="1"/>
</dbReference>
<keyword evidence="17" id="KW-0965">Cell junction</keyword>
<dbReference type="InterPro" id="IPR000595">
    <property type="entry name" value="cNMP-bd_dom"/>
</dbReference>
<dbReference type="InterPro" id="IPR000651">
    <property type="entry name" value="Ras-like_Gua-exchang_fac_N"/>
</dbReference>
<keyword evidence="9" id="KW-1003">Cell membrane</keyword>
<dbReference type="CDD" id="cd01785">
    <property type="entry name" value="RA_PDZ-GEF1"/>
    <property type="match status" value="1"/>
</dbReference>
<feature type="region of interest" description="Disordered" evidence="25">
    <location>
        <begin position="1374"/>
        <end position="1687"/>
    </location>
</feature>
<dbReference type="GO" id="GO:0030154">
    <property type="term" value="P:cell differentiation"/>
    <property type="evidence" value="ECO:0007669"/>
    <property type="project" value="UniProtKB-KW"/>
</dbReference>
<evidence type="ECO:0000256" key="1">
    <source>
        <dbReference type="ARBA" id="ARBA00004236"/>
    </source>
</evidence>
<gene>
    <name evidence="32" type="primary">LOC116940216</name>
</gene>
<sequence>MSSYVDQEFREALMRSPAERKTQELEIIYSYLHGMEALSNLREPQLRSLCKLVRYEQHEANYVLYFPEDVSSCWYILLSGSVFIDGSMFLPRSSFGKRSVSSLQRGTECIVLEPSEMIVVDYVDESEDGLQRPDALRQSRRRFRRINQRGERQTIIETMDNLQANLLRGYHTDPLHGQLPADSNKMHHAGEGLHRPVTASLSGCSIASESESSSLSDIFQTESELGDMDLTGLTETVVDSDEDDEEDLDQASMSVSSRDMVRDCLEKDPADRTDDDIEQLLEFMHQFPAFANMTMSVRRELCASMVFAVVEKAGTVVLRDGEELDSWCVILNGSVEISRADGRTETLCMGNCFGVSPSMEKELMTGVMKTKVDDCQFVCIAQKDYCRILNKVERNMQKVEEEGEIVMVKEHRELDRTGTRKGHIVIKGTPERLINHLVEEHSVVDPTYVEDFLLTYRTFQPHGLDIGKRLLQWFNDSSLRDKVTRVVLLWVNNHFNDFESDPDLMQFLENFESCLEREKMHGHLRLLNIACAAKARVRHVTVRRASRESPLGFKLDGGQDRGFPLYVSSLDLQSKASESGLKRGDQILEVNGQNFDNVLLSQAMDIMKKSTHLSITVKNNLLSYKEICHRLEEEQTSGVQHKPRIADKRYSIPDLTVQLELPPGHERSKDKKGNSMGKSKLKKLMTKSKINLLPTKPSSEVAVTQDDIVLGVKAPRPCPAPLPTPASLSSSNPDLVQCHGTAELGTAPDGIPVNIPDQVVKVYRADQSSRYVMVSRESSAREVVLAALREFQVCEAAEAYSLCEVSVSPEGFIKQRRLPDHLNKLAESIQLNARYYLKNNSQTEPLCSDEHAQELLKESQISLLQLSTLEVATQISIRDFQIFRSIEPTEYVANLFRLGGAAACEHLQAFEETLNRETFWVPSEVLRETGLLKRVKLIKHYLKIALNCRDSRNFNSMFAIISGLSHSSVMRLRSAWDKLPSKYEKLFSDLQDLFDPSRNMAKYRNLLSSPSLQPPIIPLFPVVKKDLTFLHDGNDSRVEGLVNFEKLRMIAKEVRHVGRLASANQDPAVMFRHRKRKWKRLGSLSQGSTGSALEAAQASGHKKRQRRSSFLNAKKLYEEAQMARRVRQYLACLVVERDEDQLQIMSLQCEPASNTLPRAADKKVQKTESSPGSSRSAPAKQQAVPAVTLHPSGRAVPVSSLPPFGITSHQSLQKILSLSEEANQDKHKHKSEDSLSITSSQSDPSASPHNSPRRVAIRLKRQGSHHSDMGPSSSMASENSNRNNNAARANSFGCMNSTQTEMTGDPGANLMSDRTSLHSYTLCSQCQQGVCLRHPASRECADRVSVAPMLDSGRSSWTSCSSGSNDNIQVVQRKKSWDDHAGSLPENSESPPGSRVTHLHAEVPASKPPAPHAGRAPGSSLAAKPPASAPAPAEGRAAAPPACGERDASASPEHPRKAKKHPEATQSSARPLVYGGKAAEQVLKIRQLKQHSHDMLMPTHHRRAPSEDVQAAEVADRAPDVNGGERGGGSLERRGPRDGNGACRSSPVVRSKSVDSSGARDASPAAPPAPEGAAQPRGAGAGDARKRVPPPAPPGYVASQGERRPPDYSVAVQRSRLVNCSADSPLGQRPRSTLPPEHPLLTSGRASALSSPQRASPVHGQHTSVTARPLSYQPLPPPADEEQVSAV</sequence>
<dbReference type="GO" id="GO:0048471">
    <property type="term" value="C:perinuclear region of cytoplasm"/>
    <property type="evidence" value="ECO:0007669"/>
    <property type="project" value="UniProtKB-SubCell"/>
</dbReference>
<evidence type="ECO:0000256" key="23">
    <source>
        <dbReference type="ARBA" id="ARBA00032021"/>
    </source>
</evidence>
<feature type="compositionally biased region" description="Low complexity" evidence="25">
    <location>
        <begin position="1555"/>
        <end position="1564"/>
    </location>
</feature>
<dbReference type="SMART" id="SM00314">
    <property type="entry name" value="RA"/>
    <property type="match status" value="1"/>
</dbReference>
<dbReference type="InterPro" id="IPR001478">
    <property type="entry name" value="PDZ"/>
</dbReference>
<dbReference type="SMART" id="SM00229">
    <property type="entry name" value="RasGEFN"/>
    <property type="match status" value="1"/>
</dbReference>
<dbReference type="PANTHER" id="PTHR45161:SF2">
    <property type="entry name" value="RAP GUANINE NUCLEOTIDE EXCHANGE FACTOR 2"/>
    <property type="match status" value="1"/>
</dbReference>
<keyword evidence="8" id="KW-0217">Developmental protein</keyword>
<reference evidence="32" key="1">
    <citation type="submission" date="2025-08" db="UniProtKB">
        <authorList>
            <consortium name="RefSeq"/>
        </authorList>
    </citation>
    <scope>IDENTIFICATION</scope>
    <source>
        <tissue evidence="32">Sperm</tissue>
    </source>
</reference>
<feature type="domain" description="Cyclic nucleotide-binding" evidence="27">
    <location>
        <begin position="289"/>
        <end position="354"/>
    </location>
</feature>
<evidence type="ECO:0000256" key="5">
    <source>
        <dbReference type="ARBA" id="ARBA00010829"/>
    </source>
</evidence>
<feature type="compositionally biased region" description="Polar residues" evidence="25">
    <location>
        <begin position="1644"/>
        <end position="1654"/>
    </location>
</feature>
<dbReference type="SMART" id="SM00147">
    <property type="entry name" value="RasGEF"/>
    <property type="match status" value="1"/>
</dbReference>
<evidence type="ECO:0000256" key="15">
    <source>
        <dbReference type="ARBA" id="ARBA00022843"/>
    </source>
</evidence>
<dbReference type="GO" id="GO:0007264">
    <property type="term" value="P:small GTPase-mediated signal transduction"/>
    <property type="evidence" value="ECO:0007669"/>
    <property type="project" value="InterPro"/>
</dbReference>
<feature type="domain" description="Ras-GEF" evidence="26">
    <location>
        <begin position="867"/>
        <end position="1094"/>
    </location>
</feature>
<feature type="compositionally biased region" description="Polar residues" evidence="25">
    <location>
        <begin position="1167"/>
        <end position="1176"/>
    </location>
</feature>
<evidence type="ECO:0000256" key="24">
    <source>
        <dbReference type="PROSITE-ProRule" id="PRU00168"/>
    </source>
</evidence>
<feature type="compositionally biased region" description="Low complexity" evidence="25">
    <location>
        <begin position="1416"/>
        <end position="1443"/>
    </location>
</feature>
<protein>
    <recommendedName>
        <fullName evidence="6">Rap guanine nucleotide exchange factor 2</fullName>
    </recommendedName>
    <alternativeName>
        <fullName evidence="21">Cyclic nucleotide ras GEF</fullName>
    </alternativeName>
    <alternativeName>
        <fullName evidence="23">Neural RAP guanine nucleotide exchange protein</fullName>
    </alternativeName>
    <alternativeName>
        <fullName evidence="20">PDZ domain-containing guanine nucleotide exchange factor 1</fullName>
    </alternativeName>
    <alternativeName>
        <fullName evidence="19">RA-GEF-1</fullName>
    </alternativeName>
    <alternativeName>
        <fullName evidence="22">Ras/Rap1-associating GEF-1</fullName>
    </alternativeName>
</protein>
<evidence type="ECO:0000256" key="22">
    <source>
        <dbReference type="ARBA" id="ARBA00031980"/>
    </source>
</evidence>
<feature type="domain" description="Ras-associating" evidence="29">
    <location>
        <begin position="756"/>
        <end position="842"/>
    </location>
</feature>
<dbReference type="GO" id="GO:0005096">
    <property type="term" value="F:GTPase activator activity"/>
    <property type="evidence" value="ECO:0007669"/>
    <property type="project" value="UniProtKB-KW"/>
</dbReference>
<evidence type="ECO:0000256" key="17">
    <source>
        <dbReference type="ARBA" id="ARBA00022949"/>
    </source>
</evidence>
<evidence type="ECO:0000256" key="7">
    <source>
        <dbReference type="ARBA" id="ARBA00022468"/>
    </source>
</evidence>
<dbReference type="Gene3D" id="1.20.870.10">
    <property type="entry name" value="Son of sevenless (SoS) protein Chain: S domain 1"/>
    <property type="match status" value="1"/>
</dbReference>
<keyword evidence="18" id="KW-0472">Membrane</keyword>
<evidence type="ECO:0000256" key="13">
    <source>
        <dbReference type="ARBA" id="ARBA00022753"/>
    </source>
</evidence>
<evidence type="ECO:0000256" key="2">
    <source>
        <dbReference type="ARBA" id="ARBA00004282"/>
    </source>
</evidence>
<dbReference type="PROSITE" id="PS50106">
    <property type="entry name" value="PDZ"/>
    <property type="match status" value="1"/>
</dbReference>
<evidence type="ECO:0000256" key="21">
    <source>
        <dbReference type="ARBA" id="ARBA00031545"/>
    </source>
</evidence>
<proteinExistence type="inferred from homology"/>
<comment type="similarity">
    <text evidence="5">Belongs to the RAPGEF2 family.</text>
</comment>
<evidence type="ECO:0000313" key="32">
    <source>
        <dbReference type="RefSeq" id="XP_032805557.1"/>
    </source>
</evidence>
<evidence type="ECO:0000256" key="25">
    <source>
        <dbReference type="SAM" id="MobiDB-lite"/>
    </source>
</evidence>
<evidence type="ECO:0000256" key="4">
    <source>
        <dbReference type="ARBA" id="ARBA00004603"/>
    </source>
</evidence>
<dbReference type="GO" id="GO:0005770">
    <property type="term" value="C:late endosome"/>
    <property type="evidence" value="ECO:0007669"/>
    <property type="project" value="UniProtKB-SubCell"/>
</dbReference>
<dbReference type="SMART" id="SM00100">
    <property type="entry name" value="cNMP"/>
    <property type="match status" value="2"/>
</dbReference>
<feature type="region of interest" description="Disordered" evidence="25">
    <location>
        <begin position="1156"/>
        <end position="1185"/>
    </location>
</feature>
<dbReference type="GO" id="GO:0005886">
    <property type="term" value="C:plasma membrane"/>
    <property type="evidence" value="ECO:0007669"/>
    <property type="project" value="UniProtKB-SubCell"/>
</dbReference>
<evidence type="ECO:0000256" key="19">
    <source>
        <dbReference type="ARBA" id="ARBA00029925"/>
    </source>
</evidence>
<dbReference type="RefSeq" id="XP_032805557.1">
    <property type="nucleotide sequence ID" value="XM_032949666.1"/>
</dbReference>
<dbReference type="Gene3D" id="1.10.840.10">
    <property type="entry name" value="Ras guanine-nucleotide exchange factors catalytic domain"/>
    <property type="match status" value="1"/>
</dbReference>
<dbReference type="FunFam" id="1.10.840.10:FF:000001">
    <property type="entry name" value="Rap guanine nucleotide exchange factor (GEF) 6"/>
    <property type="match status" value="1"/>
</dbReference>
<keyword evidence="16" id="KW-0524">Neurogenesis</keyword>
<dbReference type="PANTHER" id="PTHR45161">
    <property type="entry name" value="CYTOSKELETON-ASSOCIATED PROTEIN 4"/>
    <property type="match status" value="1"/>
</dbReference>
<evidence type="ECO:0000313" key="31">
    <source>
        <dbReference type="Proteomes" id="UP001318040"/>
    </source>
</evidence>
<keyword evidence="31" id="KW-1185">Reference proteome</keyword>
<dbReference type="CDD" id="cd00038">
    <property type="entry name" value="CAP_ED"/>
    <property type="match status" value="1"/>
</dbReference>
<comment type="subcellular location">
    <subcellularLocation>
        <location evidence="2">Cell junction</location>
    </subcellularLocation>
    <subcellularLocation>
        <location evidence="1">Cell membrane</location>
    </subcellularLocation>
    <subcellularLocation>
        <location evidence="3">Cytoplasm</location>
        <location evidence="3">Perinuclear region</location>
    </subcellularLocation>
    <subcellularLocation>
        <location evidence="4">Late endosome</location>
    </subcellularLocation>
</comment>
<dbReference type="Pfam" id="PF00595">
    <property type="entry name" value="PDZ"/>
    <property type="match status" value="1"/>
</dbReference>
<dbReference type="SUPFAM" id="SSF48366">
    <property type="entry name" value="Ras GEF"/>
    <property type="match status" value="1"/>
</dbReference>
<dbReference type="Gene3D" id="2.30.42.10">
    <property type="match status" value="1"/>
</dbReference>
<dbReference type="CDD" id="cd00155">
    <property type="entry name" value="RasGEF"/>
    <property type="match status" value="1"/>
</dbReference>
<evidence type="ECO:0000256" key="14">
    <source>
        <dbReference type="ARBA" id="ARBA00022782"/>
    </source>
</evidence>
<feature type="compositionally biased region" description="Polar residues" evidence="25">
    <location>
        <begin position="1234"/>
        <end position="1250"/>
    </location>
</feature>
<dbReference type="PROSITE" id="PS50042">
    <property type="entry name" value="CNMP_BINDING_3"/>
    <property type="match status" value="1"/>
</dbReference>